<keyword evidence="6" id="KW-1185">Reference proteome</keyword>
<protein>
    <submittedName>
        <fullName evidence="5">Transcriptional regulator</fullName>
    </submittedName>
</protein>
<evidence type="ECO:0000256" key="2">
    <source>
        <dbReference type="ARBA" id="ARBA00022840"/>
    </source>
</evidence>
<evidence type="ECO:0000313" key="6">
    <source>
        <dbReference type="Proteomes" id="UP000825933"/>
    </source>
</evidence>
<organism evidence="5 6">
    <name type="scientific">Methanobacterium spitsbergense</name>
    <dbReference type="NCBI Taxonomy" id="2874285"/>
    <lineage>
        <taxon>Archaea</taxon>
        <taxon>Methanobacteriati</taxon>
        <taxon>Methanobacteriota</taxon>
        <taxon>Methanomada group</taxon>
        <taxon>Methanobacteria</taxon>
        <taxon>Methanobacteriales</taxon>
        <taxon>Methanobacteriaceae</taxon>
        <taxon>Methanobacterium</taxon>
    </lineage>
</organism>
<dbReference type="InterPro" id="IPR005144">
    <property type="entry name" value="ATP-cone_dom"/>
</dbReference>
<gene>
    <name evidence="5" type="ORF">K8N75_08080</name>
</gene>
<keyword evidence="1 3" id="KW-0547">Nucleotide-binding</keyword>
<comment type="caution">
    <text evidence="5">The sequence shown here is derived from an EMBL/GenBank/DDBJ whole genome shotgun (WGS) entry which is preliminary data.</text>
</comment>
<sequence>MVVVVKKSGGNEAFDGEKIIKSIEKAAIDAGYSLDRIKNIIDETIKDITEEAGKSGEIDTDAIRDSIFNRFEKNESSIVKSWKNFDAKYKP</sequence>
<evidence type="ECO:0000256" key="1">
    <source>
        <dbReference type="ARBA" id="ARBA00022741"/>
    </source>
</evidence>
<reference evidence="6" key="1">
    <citation type="journal article" date="2022" name="Microbiol. Resour. Announc.">
        <title>Draft Genome Sequence of a Methanogenic Archaeon from West Spitsbergen Permafrost.</title>
        <authorList>
            <person name="Trubitsyn V."/>
            <person name="Rivkina E."/>
            <person name="Shcherbakova V."/>
        </authorList>
    </citation>
    <scope>NUCLEOTIDE SEQUENCE [LARGE SCALE GENOMIC DNA]</scope>
    <source>
        <strain evidence="6">VT</strain>
    </source>
</reference>
<accession>A0A8T5UYV9</accession>
<dbReference type="RefSeq" id="WP_223791580.1">
    <property type="nucleotide sequence ID" value="NZ_JAIOUQ010000009.1"/>
</dbReference>
<evidence type="ECO:0000313" key="5">
    <source>
        <dbReference type="EMBL" id="MBZ2165993.1"/>
    </source>
</evidence>
<proteinExistence type="predicted"/>
<name>A0A8T5UYV9_9EURY</name>
<keyword evidence="2 3" id="KW-0067">ATP-binding</keyword>
<evidence type="ECO:0000256" key="3">
    <source>
        <dbReference type="PROSITE-ProRule" id="PRU00492"/>
    </source>
</evidence>
<dbReference type="Pfam" id="PF03477">
    <property type="entry name" value="ATP-cone"/>
    <property type="match status" value="1"/>
</dbReference>
<dbReference type="AlphaFoldDB" id="A0A8T5UYV9"/>
<dbReference type="GO" id="GO:0005524">
    <property type="term" value="F:ATP binding"/>
    <property type="evidence" value="ECO:0007669"/>
    <property type="project" value="UniProtKB-UniRule"/>
</dbReference>
<feature type="domain" description="ATP-cone" evidence="4">
    <location>
        <begin position="2"/>
        <end position="91"/>
    </location>
</feature>
<evidence type="ECO:0000259" key="4">
    <source>
        <dbReference type="PROSITE" id="PS51161"/>
    </source>
</evidence>
<dbReference type="EMBL" id="JAIOUQ010000009">
    <property type="protein sequence ID" value="MBZ2165993.1"/>
    <property type="molecule type" value="Genomic_DNA"/>
</dbReference>
<dbReference type="PROSITE" id="PS51161">
    <property type="entry name" value="ATP_CONE"/>
    <property type="match status" value="1"/>
</dbReference>
<dbReference type="Proteomes" id="UP000825933">
    <property type="component" value="Unassembled WGS sequence"/>
</dbReference>